<dbReference type="GO" id="GO:0005737">
    <property type="term" value="C:cytoplasm"/>
    <property type="evidence" value="ECO:0007669"/>
    <property type="project" value="TreeGrafter"/>
</dbReference>
<dbReference type="InterPro" id="IPR034016">
    <property type="entry name" value="M1_APN-typ"/>
</dbReference>
<name>A0A182FA15_ANOAL</name>
<organism evidence="27 28">
    <name type="scientific">Anopheles albimanus</name>
    <name type="common">New world malaria mosquito</name>
    <dbReference type="NCBI Taxonomy" id="7167"/>
    <lineage>
        <taxon>Eukaryota</taxon>
        <taxon>Metazoa</taxon>
        <taxon>Ecdysozoa</taxon>
        <taxon>Arthropoda</taxon>
        <taxon>Hexapoda</taxon>
        <taxon>Insecta</taxon>
        <taxon>Pterygota</taxon>
        <taxon>Neoptera</taxon>
        <taxon>Endopterygota</taxon>
        <taxon>Diptera</taxon>
        <taxon>Nematocera</taxon>
        <taxon>Culicoidea</taxon>
        <taxon>Culicidae</taxon>
        <taxon>Anophelinae</taxon>
        <taxon>Anopheles</taxon>
    </lineage>
</organism>
<keyword evidence="4 22" id="KW-0031">Aminopeptidase</keyword>
<dbReference type="STRING" id="7167.A0A182FA15"/>
<dbReference type="FunFam" id="2.60.40.1730:FF:000012">
    <property type="entry name" value="Aminopeptidase N"/>
    <property type="match status" value="1"/>
</dbReference>
<protein>
    <recommendedName>
        <fullName evidence="22">Aminopeptidase</fullName>
        <ecNumber evidence="22">3.4.11.-</ecNumber>
    </recommendedName>
</protein>
<evidence type="ECO:0000259" key="25">
    <source>
        <dbReference type="Pfam" id="PF11838"/>
    </source>
</evidence>
<evidence type="ECO:0000256" key="5">
    <source>
        <dbReference type="ARBA" id="ARBA00022475"/>
    </source>
</evidence>
<feature type="compositionally biased region" description="Basic and acidic residues" evidence="23">
    <location>
        <begin position="83"/>
        <end position="94"/>
    </location>
</feature>
<evidence type="ECO:0000256" key="21">
    <source>
        <dbReference type="PIRSR" id="PIRSR634016-4"/>
    </source>
</evidence>
<keyword evidence="15 22" id="KW-0482">Metalloprotease</keyword>
<evidence type="ECO:0000256" key="12">
    <source>
        <dbReference type="ARBA" id="ARBA00022833"/>
    </source>
</evidence>
<feature type="binding site" evidence="20">
    <location>
        <position position="415"/>
    </location>
    <ligand>
        <name>Zn(2+)</name>
        <dbReference type="ChEBI" id="CHEBI:29105"/>
        <note>catalytic</note>
    </ligand>
</feature>
<evidence type="ECO:0000259" key="26">
    <source>
        <dbReference type="Pfam" id="PF17900"/>
    </source>
</evidence>
<evidence type="ECO:0000256" key="22">
    <source>
        <dbReference type="RuleBase" id="RU364040"/>
    </source>
</evidence>
<keyword evidence="6" id="KW-0336">GPI-anchor</keyword>
<dbReference type="GO" id="GO:0070006">
    <property type="term" value="F:metalloaminopeptidase activity"/>
    <property type="evidence" value="ECO:0007669"/>
    <property type="project" value="TreeGrafter"/>
</dbReference>
<dbReference type="SUPFAM" id="SSF63737">
    <property type="entry name" value="Leukotriene A4 hydrolase N-terminal domain"/>
    <property type="match status" value="1"/>
</dbReference>
<evidence type="ECO:0000256" key="19">
    <source>
        <dbReference type="PIRSR" id="PIRSR634016-1"/>
    </source>
</evidence>
<evidence type="ECO:0000256" key="4">
    <source>
        <dbReference type="ARBA" id="ARBA00022438"/>
    </source>
</evidence>
<dbReference type="GO" id="GO:0008270">
    <property type="term" value="F:zinc ion binding"/>
    <property type="evidence" value="ECO:0007669"/>
    <property type="project" value="UniProtKB-UniRule"/>
</dbReference>
<sequence length="994" mass="113412">MIHSFFANESDSGTGHDSAAAVMMRTDEESNFLRIVKLVQYIFFVHVCLNPRGGMPLLQSVMLLAVVLPLLCLSLVTSSSATPDHHPLRGRWRELTNPPVDQPTKRVSPAEEQRYRLPRYIEPIHYVLNLETQVHTGNRTYSGQVDIHLDIRQPTRTIYVHSRGLSITWNEFVKTYYGVSYNETLIFTEDTERQFLIFVTRETLIPGQPHLLRIGFVGQMRTNAEGFYLSSYLDETGNRKYLAATQFQAISARAAFPCLDEPLMKATFALRIKHHPSLKAIANTPSYASAGDEDGYVIDYFETTPRMSVYLLAFMVSDFPYIEEGQQRVYARPSSLNNTKFALEAGLRILDALDEHIGIPYSSYMLKLDQVALPDFEIGSMENWGLCNYREEYLLYQPGVSTYLTETFITTIIAHEYTHQWLGNVVTNEWWSYLWLNEGFATLYEYMAPDLAYPERRYRDLFNVDIVQPVLLSDSSENTRPMTFSRGATFDAILSIFDNVAYSKAGSVLRMFRELIGIDTWREFIRDHIRSREFRSVNPGHLIESMESVTGNGSFLPDGIDMETFVSSWADQAGYPVLEVRRTYAGQLIVSQDRFYNNKIVNDDASIWMIPYTLLEQDAPWDALADWQWLTVRAARIPSATPDDRWLLANVNQSGYYRVNYDERNWQMLIGALLDDHSTIPMASRSQLIDDAFQLARVNRLDMEVALELISYVRAEWEYPPWESANQALSYLGQRLRGSPDYVLYQLWVDTLIGDVFTGLDVAGVPPECDGSLLGKYLQQLISSWACRMEIESCLVDTREALEREVTGIEVVHPDVSSVVYCYGLRTTPGPDAFQYLYSKLQASDYRRERSLLIDALGCTNDPEELDALLLTAIGGSLQVNYTPQERYYVLNSVLVSRDGVDALIRFLAENHPYVASILGPGRLYSLVQSIAARTNTPEEEQMLNDLLERLEPDLPATVTANVRATVSRNLAWPTSREGVLVSYFLQRYRPIPV</sequence>
<evidence type="ECO:0000256" key="16">
    <source>
        <dbReference type="ARBA" id="ARBA00023136"/>
    </source>
</evidence>
<reference evidence="27 28" key="1">
    <citation type="journal article" date="2017" name="G3 (Bethesda)">
        <title>The Physical Genome Mapping of Anopheles albimanus Corrected Scaffold Misassemblies and Identified Interarm Rearrangements in Genus Anopheles.</title>
        <authorList>
            <person name="Artemov G.N."/>
            <person name="Peery A.N."/>
            <person name="Jiang X."/>
            <person name="Tu Z."/>
            <person name="Stegniy V.N."/>
            <person name="Sharakhova M.V."/>
            <person name="Sharakhov I.V."/>
        </authorList>
    </citation>
    <scope>NUCLEOTIDE SEQUENCE [LARGE SCALE GENOMIC DNA]</scope>
    <source>
        <strain evidence="27 28">ALBI9_A</strain>
    </source>
</reference>
<dbReference type="FunFam" id="2.60.40.1910:FF:000008">
    <property type="entry name" value="Aminopeptidase"/>
    <property type="match status" value="1"/>
</dbReference>
<dbReference type="PRINTS" id="PR00756">
    <property type="entry name" value="ALADIPTASE"/>
</dbReference>
<dbReference type="GO" id="GO:0005886">
    <property type="term" value="C:plasma membrane"/>
    <property type="evidence" value="ECO:0007669"/>
    <property type="project" value="UniProtKB-SubCell"/>
</dbReference>
<keyword evidence="8" id="KW-0812">Transmembrane</keyword>
<dbReference type="EnsemblMetazoa" id="AALB003343-RA">
    <property type="protein sequence ID" value="AALB003343-PA"/>
    <property type="gene ID" value="AALB003343"/>
</dbReference>
<evidence type="ECO:0000256" key="15">
    <source>
        <dbReference type="ARBA" id="ARBA00023049"/>
    </source>
</evidence>
<evidence type="ECO:0000256" key="2">
    <source>
        <dbReference type="ARBA" id="ARBA00004609"/>
    </source>
</evidence>
<dbReference type="GO" id="GO:0098552">
    <property type="term" value="C:side of membrane"/>
    <property type="evidence" value="ECO:0007669"/>
    <property type="project" value="UniProtKB-KW"/>
</dbReference>
<evidence type="ECO:0000256" key="11">
    <source>
        <dbReference type="ARBA" id="ARBA00022801"/>
    </source>
</evidence>
<evidence type="ECO:0000256" key="20">
    <source>
        <dbReference type="PIRSR" id="PIRSR634016-3"/>
    </source>
</evidence>
<comment type="subcellular location">
    <subcellularLocation>
        <location evidence="2">Cell membrane</location>
        <topology evidence="2">Lipid-anchor</topology>
        <topology evidence="2">GPI-anchor</topology>
    </subcellularLocation>
    <subcellularLocation>
        <location evidence="1">Membrane</location>
        <topology evidence="1">Single-pass type II membrane protein</topology>
    </subcellularLocation>
</comment>
<dbReference type="InterPro" id="IPR024571">
    <property type="entry name" value="ERAP1-like_C_dom"/>
</dbReference>
<dbReference type="PANTHER" id="PTHR11533:SF290">
    <property type="entry name" value="AMINOPEPTIDASE"/>
    <property type="match status" value="1"/>
</dbReference>
<proteinExistence type="inferred from homology"/>
<evidence type="ECO:0000256" key="10">
    <source>
        <dbReference type="ARBA" id="ARBA00022729"/>
    </source>
</evidence>
<feature type="binding site" evidence="20">
    <location>
        <position position="419"/>
    </location>
    <ligand>
        <name>Zn(2+)</name>
        <dbReference type="ChEBI" id="CHEBI:29105"/>
        <note>catalytic</note>
    </ligand>
</feature>
<dbReference type="InterPro" id="IPR027268">
    <property type="entry name" value="Peptidase_M4/M1_CTD_sf"/>
</dbReference>
<reference evidence="27" key="2">
    <citation type="submission" date="2022-08" db="UniProtKB">
        <authorList>
            <consortium name="EnsemblMetazoa"/>
        </authorList>
    </citation>
    <scope>IDENTIFICATION</scope>
    <source>
        <strain evidence="27">STECLA/ALBI9_A</strain>
    </source>
</reference>
<dbReference type="AlphaFoldDB" id="A0A182FA15"/>
<keyword evidence="16" id="KW-0472">Membrane</keyword>
<evidence type="ECO:0000256" key="14">
    <source>
        <dbReference type="ARBA" id="ARBA00022989"/>
    </source>
</evidence>
<evidence type="ECO:0000259" key="24">
    <source>
        <dbReference type="Pfam" id="PF01433"/>
    </source>
</evidence>
<feature type="region of interest" description="Disordered" evidence="23">
    <location>
        <begin position="80"/>
        <end position="109"/>
    </location>
</feature>
<dbReference type="PANTHER" id="PTHR11533">
    <property type="entry name" value="PROTEASE M1 ZINC METALLOPROTEASE"/>
    <property type="match status" value="1"/>
</dbReference>
<feature type="binding site" evidence="20">
    <location>
        <position position="438"/>
    </location>
    <ligand>
        <name>Zn(2+)</name>
        <dbReference type="ChEBI" id="CHEBI:29105"/>
        <note>catalytic</note>
    </ligand>
</feature>
<keyword evidence="11 22" id="KW-0378">Hydrolase</keyword>
<evidence type="ECO:0000256" key="13">
    <source>
        <dbReference type="ARBA" id="ARBA00022968"/>
    </source>
</evidence>
<keyword evidence="28" id="KW-1185">Reference proteome</keyword>
<keyword evidence="14" id="KW-1133">Transmembrane helix</keyword>
<comment type="similarity">
    <text evidence="3 22">Belongs to the peptidase M1 family.</text>
</comment>
<dbReference type="EC" id="3.4.11.-" evidence="22"/>
<dbReference type="SUPFAM" id="SSF55486">
    <property type="entry name" value="Metalloproteases ('zincins'), catalytic domain"/>
    <property type="match status" value="1"/>
</dbReference>
<keyword evidence="13" id="KW-0735">Signal-anchor</keyword>
<keyword evidence="5" id="KW-1003">Cell membrane</keyword>
<dbReference type="Pfam" id="PF11838">
    <property type="entry name" value="ERAP1_C"/>
    <property type="match status" value="1"/>
</dbReference>
<keyword evidence="10" id="KW-0732">Signal</keyword>
<keyword evidence="18" id="KW-0449">Lipoprotein</keyword>
<evidence type="ECO:0000256" key="1">
    <source>
        <dbReference type="ARBA" id="ARBA00004606"/>
    </source>
</evidence>
<dbReference type="Pfam" id="PF01433">
    <property type="entry name" value="Peptidase_M1"/>
    <property type="match status" value="1"/>
</dbReference>
<evidence type="ECO:0000313" key="27">
    <source>
        <dbReference type="EnsemblMetazoa" id="AALB003343-PA"/>
    </source>
</evidence>
<dbReference type="GO" id="GO:0005615">
    <property type="term" value="C:extracellular space"/>
    <property type="evidence" value="ECO:0007669"/>
    <property type="project" value="TreeGrafter"/>
</dbReference>
<dbReference type="GO" id="GO:0006508">
    <property type="term" value="P:proteolysis"/>
    <property type="evidence" value="ECO:0007669"/>
    <property type="project" value="UniProtKB-KW"/>
</dbReference>
<feature type="domain" description="ERAP1-like C-terminal" evidence="25">
    <location>
        <begin position="646"/>
        <end position="951"/>
    </location>
</feature>
<dbReference type="Proteomes" id="UP000069272">
    <property type="component" value="Chromosome 2R"/>
</dbReference>
<dbReference type="InterPro" id="IPR042097">
    <property type="entry name" value="Aminopeptidase_N-like_N_sf"/>
</dbReference>
<dbReference type="Gene3D" id="1.10.390.10">
    <property type="entry name" value="Neutral Protease Domain 2"/>
    <property type="match status" value="1"/>
</dbReference>
<keyword evidence="9 20" id="KW-0479">Metal-binding</keyword>
<keyword evidence="12 20" id="KW-0862">Zinc</keyword>
<dbReference type="Gene3D" id="1.25.50.20">
    <property type="match status" value="1"/>
</dbReference>
<dbReference type="InterPro" id="IPR045357">
    <property type="entry name" value="Aminopeptidase_N-like_N"/>
</dbReference>
<dbReference type="GO" id="GO:0042277">
    <property type="term" value="F:peptide binding"/>
    <property type="evidence" value="ECO:0007669"/>
    <property type="project" value="TreeGrafter"/>
</dbReference>
<dbReference type="InterPro" id="IPR050344">
    <property type="entry name" value="Peptidase_M1_aminopeptidases"/>
</dbReference>
<evidence type="ECO:0000256" key="9">
    <source>
        <dbReference type="ARBA" id="ARBA00022723"/>
    </source>
</evidence>
<evidence type="ECO:0000256" key="17">
    <source>
        <dbReference type="ARBA" id="ARBA00023180"/>
    </source>
</evidence>
<evidence type="ECO:0000256" key="3">
    <source>
        <dbReference type="ARBA" id="ARBA00010136"/>
    </source>
</evidence>
<dbReference type="Gene3D" id="2.60.40.1910">
    <property type="match status" value="1"/>
</dbReference>
<evidence type="ECO:0000256" key="6">
    <source>
        <dbReference type="ARBA" id="ARBA00022622"/>
    </source>
</evidence>
<evidence type="ECO:0000256" key="8">
    <source>
        <dbReference type="ARBA" id="ARBA00022692"/>
    </source>
</evidence>
<evidence type="ECO:0000256" key="18">
    <source>
        <dbReference type="ARBA" id="ARBA00023288"/>
    </source>
</evidence>
<evidence type="ECO:0000256" key="23">
    <source>
        <dbReference type="SAM" id="MobiDB-lite"/>
    </source>
</evidence>
<evidence type="ECO:0000256" key="7">
    <source>
        <dbReference type="ARBA" id="ARBA00022670"/>
    </source>
</evidence>
<keyword evidence="17" id="KW-0325">Glycoprotein</keyword>
<dbReference type="VEuPathDB" id="VectorBase:AALB003343"/>
<feature type="domain" description="Peptidase M1 membrane alanine aminopeptidase" evidence="24">
    <location>
        <begin position="341"/>
        <end position="569"/>
    </location>
</feature>
<dbReference type="InterPro" id="IPR001930">
    <property type="entry name" value="Peptidase_M1"/>
</dbReference>
<dbReference type="GO" id="GO:0043171">
    <property type="term" value="P:peptide catabolic process"/>
    <property type="evidence" value="ECO:0007669"/>
    <property type="project" value="TreeGrafter"/>
</dbReference>
<dbReference type="Gene3D" id="2.60.40.1730">
    <property type="entry name" value="tricorn interacting facor f3 domain"/>
    <property type="match status" value="1"/>
</dbReference>
<dbReference type="VEuPathDB" id="VectorBase:AALB20_030199"/>
<comment type="cofactor">
    <cofactor evidence="20 22">
        <name>Zn(2+)</name>
        <dbReference type="ChEBI" id="CHEBI:29105"/>
    </cofactor>
    <text evidence="20 22">Binds 1 zinc ion per subunit.</text>
</comment>
<dbReference type="InterPro" id="IPR014782">
    <property type="entry name" value="Peptidase_M1_dom"/>
</dbReference>
<feature type="domain" description="Aminopeptidase N-like N-terminal" evidence="26">
    <location>
        <begin position="123"/>
        <end position="311"/>
    </location>
</feature>
<dbReference type="CDD" id="cd09601">
    <property type="entry name" value="M1_APN-Q_like"/>
    <property type="match status" value="1"/>
</dbReference>
<feature type="active site" description="Proton acceptor" evidence="19">
    <location>
        <position position="416"/>
    </location>
</feature>
<dbReference type="FunFam" id="1.10.390.10:FF:000013">
    <property type="entry name" value="Aminopeptidase N"/>
    <property type="match status" value="1"/>
</dbReference>
<accession>A0A182FA15</accession>
<dbReference type="Pfam" id="PF17900">
    <property type="entry name" value="Peptidase_M1_N"/>
    <property type="match status" value="1"/>
</dbReference>
<evidence type="ECO:0000313" key="28">
    <source>
        <dbReference type="Proteomes" id="UP000069272"/>
    </source>
</evidence>
<keyword evidence="7 22" id="KW-0645">Protease</keyword>
<feature type="site" description="Transition state stabilizer" evidence="21">
    <location>
        <position position="502"/>
    </location>
</feature>